<reference evidence="1 2" key="1">
    <citation type="submission" date="2018-04" db="EMBL/GenBank/DDBJ databases">
        <title>Novel Campyloabacter and Helicobacter Species and Strains.</title>
        <authorList>
            <person name="Mannion A.J."/>
            <person name="Shen Z."/>
            <person name="Fox J.G."/>
        </authorList>
    </citation>
    <scope>NUCLEOTIDE SEQUENCE [LARGE SCALE GENOMIC DNA]</scope>
    <source>
        <strain evidence="1 2">MIT 17-337</strain>
    </source>
</reference>
<comment type="caution">
    <text evidence="1">The sequence shown here is derived from an EMBL/GenBank/DDBJ whole genome shotgun (WGS) entry which is preliminary data.</text>
</comment>
<dbReference type="SUPFAM" id="SSF52540">
    <property type="entry name" value="P-loop containing nucleoside triphosphate hydrolases"/>
    <property type="match status" value="1"/>
</dbReference>
<accession>A0A3D8IP69</accession>
<protein>
    <submittedName>
        <fullName evidence="1">Uncharacterized protein</fullName>
    </submittedName>
</protein>
<dbReference type="InterPro" id="IPR027417">
    <property type="entry name" value="P-loop_NTPase"/>
</dbReference>
<proteinExistence type="predicted"/>
<dbReference type="RefSeq" id="WP_115542353.1">
    <property type="nucleotide sequence ID" value="NZ_NXLQ01000002.1"/>
</dbReference>
<dbReference type="Proteomes" id="UP000256379">
    <property type="component" value="Unassembled WGS sequence"/>
</dbReference>
<evidence type="ECO:0000313" key="1">
    <source>
        <dbReference type="EMBL" id="RDU67058.1"/>
    </source>
</evidence>
<name>A0A3D8IP69_9HELI</name>
<dbReference type="Gene3D" id="3.40.50.300">
    <property type="entry name" value="P-loop containing nucleotide triphosphate hydrolases"/>
    <property type="match status" value="1"/>
</dbReference>
<sequence>MKNKKKQNNQQDIEILKDFLELENKELTTKIQTFFHLLYLKSPENFIMTANPITILKKLYEDDKNLNIHEICAILLTCNMQNLETFMKIPSFTKICALFSPNFSQLPSKYHLNYIQCLQASILFYLDSKAIKIILRHIKILRESGIISFHDEKCLEVAMIPDKMTTQTNKKENTKTYSSFLHVDLNKTLFKNQLVSILQAKKILKTTQWAKSLVFLCEEDFTKHICIVGGKKTGKSTFLATLLYDNKKDSQQKIPLEAIAPIEYIYGKDSLHVSYMHFNDLKSLGESPNTEVSTLIERLQQEFHNSLKHGSEKAHHNTFYEDFYSNDKIKLVNHVSISSKNNLFKYVNFINTPSLIPPTFRHLQIYHYILKSNIVFYMTRTDTFLQNSSDINKEAELIVRLLIKENIEFIYVVCTQMDKINLTLKRRQNIYTKLKASIESLLNYPLHEKQRLLKKLVFHCIATNAAYNIRSGKNITSESSFDITSSGILELENELFEHIFQLPLKHYNIEILKNVLSLYKKNYFFSKRSEDTDIKKQISNISESYYMEVTHEINILKQHLQTMLQKLPTQYSSFYSSFTNLRDNLYSQFIQSLNYETKTRANFNIKRLKTSTIESIIVGLQGLSEILQEHFLSLNEFQAILKILNPKDSRSFVKFSYTPEHKNILEILFTHFQKIIHENLFDDSNAIVTEHLSNIFDTILPSSIKKNEIQEDSVVKPIRESFEYYFLLLERNINMLFNKKVQHFSSYIEMVEIILESIFLHYYKDSTMYEVDECKSILKILENRGEA</sequence>
<gene>
    <name evidence="1" type="ORF">CQA53_02015</name>
</gene>
<keyword evidence="2" id="KW-1185">Reference proteome</keyword>
<organism evidence="1 2">
    <name type="scientific">Helicobacter didelphidarum</name>
    <dbReference type="NCBI Taxonomy" id="2040648"/>
    <lineage>
        <taxon>Bacteria</taxon>
        <taxon>Pseudomonadati</taxon>
        <taxon>Campylobacterota</taxon>
        <taxon>Epsilonproteobacteria</taxon>
        <taxon>Campylobacterales</taxon>
        <taxon>Helicobacteraceae</taxon>
        <taxon>Helicobacter</taxon>
    </lineage>
</organism>
<dbReference type="OrthoDB" id="5313717at2"/>
<dbReference type="AlphaFoldDB" id="A0A3D8IP69"/>
<evidence type="ECO:0000313" key="2">
    <source>
        <dbReference type="Proteomes" id="UP000256379"/>
    </source>
</evidence>
<dbReference type="EMBL" id="NXLQ01000002">
    <property type="protein sequence ID" value="RDU67058.1"/>
    <property type="molecule type" value="Genomic_DNA"/>
</dbReference>